<dbReference type="AlphaFoldDB" id="A0A6G1IQT6"/>
<name>A0A6G1IQT6_9PLEO</name>
<evidence type="ECO:0000313" key="2">
    <source>
        <dbReference type="EMBL" id="KAF2680614.1"/>
    </source>
</evidence>
<feature type="compositionally biased region" description="Basic residues" evidence="1">
    <location>
        <begin position="238"/>
        <end position="253"/>
    </location>
</feature>
<protein>
    <submittedName>
        <fullName evidence="2">Uncharacterized protein</fullName>
    </submittedName>
</protein>
<evidence type="ECO:0000313" key="3">
    <source>
        <dbReference type="Proteomes" id="UP000799291"/>
    </source>
</evidence>
<dbReference type="EMBL" id="MU005595">
    <property type="protein sequence ID" value="KAF2680614.1"/>
    <property type="molecule type" value="Genomic_DNA"/>
</dbReference>
<organism evidence="2 3">
    <name type="scientific">Lentithecium fluviatile CBS 122367</name>
    <dbReference type="NCBI Taxonomy" id="1168545"/>
    <lineage>
        <taxon>Eukaryota</taxon>
        <taxon>Fungi</taxon>
        <taxon>Dikarya</taxon>
        <taxon>Ascomycota</taxon>
        <taxon>Pezizomycotina</taxon>
        <taxon>Dothideomycetes</taxon>
        <taxon>Pleosporomycetidae</taxon>
        <taxon>Pleosporales</taxon>
        <taxon>Massarineae</taxon>
        <taxon>Lentitheciaceae</taxon>
        <taxon>Lentithecium</taxon>
    </lineage>
</organism>
<reference evidence="2" key="1">
    <citation type="journal article" date="2020" name="Stud. Mycol.">
        <title>101 Dothideomycetes genomes: a test case for predicting lifestyles and emergence of pathogens.</title>
        <authorList>
            <person name="Haridas S."/>
            <person name="Albert R."/>
            <person name="Binder M."/>
            <person name="Bloem J."/>
            <person name="Labutti K."/>
            <person name="Salamov A."/>
            <person name="Andreopoulos B."/>
            <person name="Baker S."/>
            <person name="Barry K."/>
            <person name="Bills G."/>
            <person name="Bluhm B."/>
            <person name="Cannon C."/>
            <person name="Castanera R."/>
            <person name="Culley D."/>
            <person name="Daum C."/>
            <person name="Ezra D."/>
            <person name="Gonzalez J."/>
            <person name="Henrissat B."/>
            <person name="Kuo A."/>
            <person name="Liang C."/>
            <person name="Lipzen A."/>
            <person name="Lutzoni F."/>
            <person name="Magnuson J."/>
            <person name="Mondo S."/>
            <person name="Nolan M."/>
            <person name="Ohm R."/>
            <person name="Pangilinan J."/>
            <person name="Park H.-J."/>
            <person name="Ramirez L."/>
            <person name="Alfaro M."/>
            <person name="Sun H."/>
            <person name="Tritt A."/>
            <person name="Yoshinaga Y."/>
            <person name="Zwiers L.-H."/>
            <person name="Turgeon B."/>
            <person name="Goodwin S."/>
            <person name="Spatafora J."/>
            <person name="Crous P."/>
            <person name="Grigoriev I."/>
        </authorList>
    </citation>
    <scope>NUCLEOTIDE SEQUENCE</scope>
    <source>
        <strain evidence="2">CBS 122367</strain>
    </source>
</reference>
<dbReference type="Proteomes" id="UP000799291">
    <property type="component" value="Unassembled WGS sequence"/>
</dbReference>
<evidence type="ECO:0000256" key="1">
    <source>
        <dbReference type="SAM" id="MobiDB-lite"/>
    </source>
</evidence>
<proteinExistence type="predicted"/>
<sequence>MDIFAKAPVSYISQMVRIRGEENTQPPGVVKGWIQCLGGDLCLSTHECNGGNVVRTGGIETTCERVRSLNPAHMRTRRGQVLAGRRGGVIVSFPRQIGLGRRVVHVRGAERPNVLAPKTAQALEHGAPSCGECMFPRAVLRRVNAVVLSNVVSAGHVSGSCPNGSSSRQHWRPPSRYHTTPDRILAPCATRFPQRVQVIFCPPRARLRLPLSPRRICVVHLSTSLRGITNGAPPAHFHQPHSPRGLHQHHRAR</sequence>
<feature type="region of interest" description="Disordered" evidence="1">
    <location>
        <begin position="230"/>
        <end position="253"/>
    </location>
</feature>
<gene>
    <name evidence="2" type="ORF">K458DRAFT_90361</name>
</gene>
<accession>A0A6G1IQT6</accession>
<keyword evidence="3" id="KW-1185">Reference proteome</keyword>